<feature type="domain" description="Protein kinase" evidence="10">
    <location>
        <begin position="8"/>
        <end position="281"/>
    </location>
</feature>
<dbReference type="PANTHER" id="PTHR43289:SF6">
    <property type="entry name" value="SERINE_THREONINE-PROTEIN KINASE NEKL-3"/>
    <property type="match status" value="1"/>
</dbReference>
<name>A0ABP7CE87_9ACTN</name>
<keyword evidence="9" id="KW-0472">Membrane</keyword>
<dbReference type="EC" id="2.7.11.1" evidence="1"/>
<proteinExistence type="predicted"/>
<evidence type="ECO:0000256" key="3">
    <source>
        <dbReference type="ARBA" id="ARBA00022679"/>
    </source>
</evidence>
<evidence type="ECO:0000256" key="7">
    <source>
        <dbReference type="PROSITE-ProRule" id="PRU10141"/>
    </source>
</evidence>
<dbReference type="EMBL" id="BAAAZP010000102">
    <property type="protein sequence ID" value="GAA3685346.1"/>
    <property type="molecule type" value="Genomic_DNA"/>
</dbReference>
<sequence length="549" mass="58045">MTLLAGRYHLLTQLGRGGMGTVWRAMDELLQQEVAVKEVRLPPDLDEAERAELAGRTMREARAAAALRAHPSIVTVHDVVLDDGRPWIVMELVRGRSLDRVIRDDGPLPPPRVAEIGLRMIDALAAAHASGILHRDVKPANVMLTDDGRVLLTDFGIATIAGDAAITQTGLLTGSPGYIAPERLRGEDDGPLADLWALGATLYAAVEGSPPFARPNEAAVLAAVLMQEPAPYRLAGPLAPVLAAILDKDPATRCPPAEAVERLAAVAQGGYATGAPLGPFVSGAALQQPASGAALQQAASGAALRRPGPVTGAPLGPAHTVPGRKGRRRTKVIAGSALALVLVVAAGVVVVPRLFPNVVRLIGYAIAPPSVYTPSPVFTGLPVQPSPKQPLIGEFEACDLLTNTQIRSLFGHSLKRRWLLEGSCTWSGTDYVMVTLTTFRSPSASITTMSHKFTVDYMKDEPKRNPGTKVREGPDVGDDGAYSHTREMGKALYGFALYETKVAFPMSNVSVSIDVRARRSGYGTADKIAQLVEAALDKRRQPAGTTGTG</sequence>
<evidence type="ECO:0000256" key="4">
    <source>
        <dbReference type="ARBA" id="ARBA00022741"/>
    </source>
</evidence>
<dbReference type="PANTHER" id="PTHR43289">
    <property type="entry name" value="MITOGEN-ACTIVATED PROTEIN KINASE KINASE KINASE 20-RELATED"/>
    <property type="match status" value="1"/>
</dbReference>
<keyword evidence="3" id="KW-0808">Transferase</keyword>
<dbReference type="InterPro" id="IPR000719">
    <property type="entry name" value="Prot_kinase_dom"/>
</dbReference>
<feature type="binding site" evidence="7">
    <location>
        <position position="37"/>
    </location>
    <ligand>
        <name>ATP</name>
        <dbReference type="ChEBI" id="CHEBI:30616"/>
    </ligand>
</feature>
<dbReference type="Pfam" id="PF00069">
    <property type="entry name" value="Pkinase"/>
    <property type="match status" value="1"/>
</dbReference>
<evidence type="ECO:0000256" key="9">
    <source>
        <dbReference type="SAM" id="Phobius"/>
    </source>
</evidence>
<dbReference type="SUPFAM" id="SSF56112">
    <property type="entry name" value="Protein kinase-like (PK-like)"/>
    <property type="match status" value="1"/>
</dbReference>
<feature type="transmembrane region" description="Helical" evidence="9">
    <location>
        <begin position="332"/>
        <end position="355"/>
    </location>
</feature>
<evidence type="ECO:0000313" key="12">
    <source>
        <dbReference type="Proteomes" id="UP001500902"/>
    </source>
</evidence>
<dbReference type="SMART" id="SM00220">
    <property type="entry name" value="S_TKc"/>
    <property type="match status" value="1"/>
</dbReference>
<evidence type="ECO:0000256" key="6">
    <source>
        <dbReference type="ARBA" id="ARBA00022840"/>
    </source>
</evidence>
<dbReference type="InterPro" id="IPR017441">
    <property type="entry name" value="Protein_kinase_ATP_BS"/>
</dbReference>
<dbReference type="InterPro" id="IPR008271">
    <property type="entry name" value="Ser/Thr_kinase_AS"/>
</dbReference>
<feature type="region of interest" description="Disordered" evidence="8">
    <location>
        <begin position="460"/>
        <end position="482"/>
    </location>
</feature>
<keyword evidence="4 7" id="KW-0547">Nucleotide-binding</keyword>
<dbReference type="Gene3D" id="3.30.200.20">
    <property type="entry name" value="Phosphorylase Kinase, domain 1"/>
    <property type="match status" value="1"/>
</dbReference>
<dbReference type="CDD" id="cd14014">
    <property type="entry name" value="STKc_PknB_like"/>
    <property type="match status" value="1"/>
</dbReference>
<reference evidence="12" key="1">
    <citation type="journal article" date="2019" name="Int. J. Syst. Evol. Microbiol.">
        <title>The Global Catalogue of Microorganisms (GCM) 10K type strain sequencing project: providing services to taxonomists for standard genome sequencing and annotation.</title>
        <authorList>
            <consortium name="The Broad Institute Genomics Platform"/>
            <consortium name="The Broad Institute Genome Sequencing Center for Infectious Disease"/>
            <person name="Wu L."/>
            <person name="Ma J."/>
        </authorList>
    </citation>
    <scope>NUCLEOTIDE SEQUENCE [LARGE SCALE GENOMIC DNA]</scope>
    <source>
        <strain evidence="12">JCM 16904</strain>
    </source>
</reference>
<evidence type="ECO:0000313" key="11">
    <source>
        <dbReference type="EMBL" id="GAA3685346.1"/>
    </source>
</evidence>
<evidence type="ECO:0000256" key="8">
    <source>
        <dbReference type="SAM" id="MobiDB-lite"/>
    </source>
</evidence>
<accession>A0ABP7CE87</accession>
<dbReference type="PROSITE" id="PS00107">
    <property type="entry name" value="PROTEIN_KINASE_ATP"/>
    <property type="match status" value="1"/>
</dbReference>
<dbReference type="RefSeq" id="WP_344884896.1">
    <property type="nucleotide sequence ID" value="NZ_BAAAZP010000102.1"/>
</dbReference>
<keyword evidence="5" id="KW-0418">Kinase</keyword>
<feature type="region of interest" description="Disordered" evidence="8">
    <location>
        <begin position="304"/>
        <end position="327"/>
    </location>
</feature>
<dbReference type="Proteomes" id="UP001500902">
    <property type="component" value="Unassembled WGS sequence"/>
</dbReference>
<evidence type="ECO:0000256" key="2">
    <source>
        <dbReference type="ARBA" id="ARBA00022527"/>
    </source>
</evidence>
<gene>
    <name evidence="11" type="ORF">GCM10022224_057610</name>
</gene>
<protein>
    <recommendedName>
        <fullName evidence="1">non-specific serine/threonine protein kinase</fullName>
        <ecNumber evidence="1">2.7.11.1</ecNumber>
    </recommendedName>
</protein>
<feature type="compositionally biased region" description="Basic and acidic residues" evidence="8">
    <location>
        <begin position="460"/>
        <end position="474"/>
    </location>
</feature>
<organism evidence="11 12">
    <name type="scientific">Nonomuraea antimicrobica</name>
    <dbReference type="NCBI Taxonomy" id="561173"/>
    <lineage>
        <taxon>Bacteria</taxon>
        <taxon>Bacillati</taxon>
        <taxon>Actinomycetota</taxon>
        <taxon>Actinomycetes</taxon>
        <taxon>Streptosporangiales</taxon>
        <taxon>Streptosporangiaceae</taxon>
        <taxon>Nonomuraea</taxon>
    </lineage>
</organism>
<comment type="caution">
    <text evidence="11">The sequence shown here is derived from an EMBL/GenBank/DDBJ whole genome shotgun (WGS) entry which is preliminary data.</text>
</comment>
<dbReference type="InterPro" id="IPR011009">
    <property type="entry name" value="Kinase-like_dom_sf"/>
</dbReference>
<evidence type="ECO:0000256" key="1">
    <source>
        <dbReference type="ARBA" id="ARBA00012513"/>
    </source>
</evidence>
<evidence type="ECO:0000259" key="10">
    <source>
        <dbReference type="PROSITE" id="PS50011"/>
    </source>
</evidence>
<evidence type="ECO:0000256" key="5">
    <source>
        <dbReference type="ARBA" id="ARBA00022777"/>
    </source>
</evidence>
<dbReference type="Gene3D" id="1.10.510.10">
    <property type="entry name" value="Transferase(Phosphotransferase) domain 1"/>
    <property type="match status" value="1"/>
</dbReference>
<dbReference type="PROSITE" id="PS50011">
    <property type="entry name" value="PROTEIN_KINASE_DOM"/>
    <property type="match status" value="1"/>
</dbReference>
<keyword evidence="12" id="KW-1185">Reference proteome</keyword>
<keyword evidence="9" id="KW-0812">Transmembrane</keyword>
<dbReference type="PROSITE" id="PS00108">
    <property type="entry name" value="PROTEIN_KINASE_ST"/>
    <property type="match status" value="1"/>
</dbReference>
<keyword evidence="9" id="KW-1133">Transmembrane helix</keyword>
<keyword evidence="6 7" id="KW-0067">ATP-binding</keyword>
<keyword evidence="2" id="KW-0723">Serine/threonine-protein kinase</keyword>